<evidence type="ECO:0000256" key="2">
    <source>
        <dbReference type="PIRSR" id="PIRSR000097-2"/>
    </source>
</evidence>
<dbReference type="SUPFAM" id="SSF51430">
    <property type="entry name" value="NAD(P)-linked oxidoreductase"/>
    <property type="match status" value="1"/>
</dbReference>
<dbReference type="InterPro" id="IPR036812">
    <property type="entry name" value="NAD(P)_OxRdtase_dom_sf"/>
</dbReference>
<dbReference type="InterPro" id="IPR020471">
    <property type="entry name" value="AKR"/>
</dbReference>
<dbReference type="Gene3D" id="3.20.20.100">
    <property type="entry name" value="NADP-dependent oxidoreductase domain"/>
    <property type="match status" value="1"/>
</dbReference>
<reference evidence="5 6" key="1">
    <citation type="submission" date="2016-07" db="EMBL/GenBank/DDBJ databases">
        <title>Pervasive Adenine N6-methylation of Active Genes in Fungi.</title>
        <authorList>
            <consortium name="DOE Joint Genome Institute"/>
            <person name="Mondo S.J."/>
            <person name="Dannebaum R.O."/>
            <person name="Kuo R.C."/>
            <person name="Labutti K."/>
            <person name="Haridas S."/>
            <person name="Kuo A."/>
            <person name="Salamov A."/>
            <person name="Ahrendt S.R."/>
            <person name="Lipzen A."/>
            <person name="Sullivan W."/>
            <person name="Andreopoulos W.B."/>
            <person name="Clum A."/>
            <person name="Lindquist E."/>
            <person name="Daum C."/>
            <person name="Ramamoorthy G.K."/>
            <person name="Gryganskyi A."/>
            <person name="Culley D."/>
            <person name="Magnuson J.K."/>
            <person name="James T.Y."/>
            <person name="O'Malley M.A."/>
            <person name="Stajich J.E."/>
            <person name="Spatafora J.W."/>
            <person name="Visel A."/>
            <person name="Grigoriev I.V."/>
        </authorList>
    </citation>
    <scope>NUCLEOTIDE SEQUENCE [LARGE SCALE GENOMIC DNA]</scope>
    <source>
        <strain evidence="5 6">62-1032</strain>
    </source>
</reference>
<evidence type="ECO:0000256" key="3">
    <source>
        <dbReference type="PIRSR" id="PIRSR000097-3"/>
    </source>
</evidence>
<keyword evidence="6" id="KW-1185">Reference proteome</keyword>
<evidence type="ECO:0000256" key="1">
    <source>
        <dbReference type="PIRSR" id="PIRSR000097-1"/>
    </source>
</evidence>
<dbReference type="Proteomes" id="UP000193467">
    <property type="component" value="Unassembled WGS sequence"/>
</dbReference>
<dbReference type="PANTHER" id="PTHR11732">
    <property type="entry name" value="ALDO/KETO REDUCTASE"/>
    <property type="match status" value="1"/>
</dbReference>
<dbReference type="PRINTS" id="PR00069">
    <property type="entry name" value="ALDKETRDTASE"/>
</dbReference>
<dbReference type="AlphaFoldDB" id="A0A1Y2FZN9"/>
<sequence length="316" mass="34342">MTTIPSNNVPTFTLLDGKRIPVLGWGNGTGDARKTATESGKIALDAGIRHVDTAQGYNNEKETGETVSNSGLSKGDVWVTSKLSQKDGSPSNPPIPLASARAAVNLTISRLGFQPDLLLIHNPFLAEAGQLVPFWQELEAMKDSGELTSSIGVSNFRPQDLKAILEVAKYKPVVNQLEYHPFVLTHLQPVLDIQAEHGIITEAYGPLSPLLRHSTGGGPLKPILQRIAHRISSETGREVDSAAALLLWTRAKGVVAVTASGNEERIKKLAAVQYLPDLTKEEVAEIEEVGRKIHFRAYDEHMNIDFPVPEGVEIQQ</sequence>
<accession>A0A1Y2FZN9</accession>
<proteinExistence type="predicted"/>
<evidence type="ECO:0000313" key="6">
    <source>
        <dbReference type="Proteomes" id="UP000193467"/>
    </source>
</evidence>
<name>A0A1Y2FZN9_9BASI</name>
<evidence type="ECO:0000313" key="5">
    <source>
        <dbReference type="EMBL" id="ORY89678.1"/>
    </source>
</evidence>
<dbReference type="EMBL" id="MCGR01000005">
    <property type="protein sequence ID" value="ORY89678.1"/>
    <property type="molecule type" value="Genomic_DNA"/>
</dbReference>
<feature type="active site" description="Proton donor" evidence="1">
    <location>
        <position position="57"/>
    </location>
</feature>
<dbReference type="OrthoDB" id="416253at2759"/>
<feature type="site" description="Lowers pKa of active site Tyr" evidence="3">
    <location>
        <position position="82"/>
    </location>
</feature>
<evidence type="ECO:0000259" key="4">
    <source>
        <dbReference type="Pfam" id="PF00248"/>
    </source>
</evidence>
<gene>
    <name evidence="5" type="ORF">BCR35DRAFT_300089</name>
</gene>
<dbReference type="STRING" id="106004.A0A1Y2FZN9"/>
<dbReference type="InParanoid" id="A0A1Y2FZN9"/>
<comment type="caution">
    <text evidence="5">The sequence shown here is derived from an EMBL/GenBank/DDBJ whole genome shotgun (WGS) entry which is preliminary data.</text>
</comment>
<feature type="domain" description="NADP-dependent oxidoreductase" evidence="4">
    <location>
        <begin position="33"/>
        <end position="289"/>
    </location>
</feature>
<dbReference type="InterPro" id="IPR023210">
    <property type="entry name" value="NADP_OxRdtase_dom"/>
</dbReference>
<organism evidence="5 6">
    <name type="scientific">Leucosporidium creatinivorum</name>
    <dbReference type="NCBI Taxonomy" id="106004"/>
    <lineage>
        <taxon>Eukaryota</taxon>
        <taxon>Fungi</taxon>
        <taxon>Dikarya</taxon>
        <taxon>Basidiomycota</taxon>
        <taxon>Pucciniomycotina</taxon>
        <taxon>Microbotryomycetes</taxon>
        <taxon>Leucosporidiales</taxon>
        <taxon>Leucosporidium</taxon>
    </lineage>
</organism>
<protein>
    <submittedName>
        <fullName evidence="5">Conjugated polyketone reductase C1</fullName>
    </submittedName>
</protein>
<feature type="binding site" evidence="2">
    <location>
        <position position="121"/>
    </location>
    <ligand>
        <name>substrate</name>
    </ligand>
</feature>
<dbReference type="PIRSF" id="PIRSF000097">
    <property type="entry name" value="AKR"/>
    <property type="match status" value="1"/>
</dbReference>
<dbReference type="GO" id="GO:0016491">
    <property type="term" value="F:oxidoreductase activity"/>
    <property type="evidence" value="ECO:0007669"/>
    <property type="project" value="InterPro"/>
</dbReference>
<dbReference type="Pfam" id="PF00248">
    <property type="entry name" value="Aldo_ket_red"/>
    <property type="match status" value="1"/>
</dbReference>